<feature type="non-terminal residue" evidence="7">
    <location>
        <position position="1"/>
    </location>
</feature>
<dbReference type="SUPFAM" id="SSF55874">
    <property type="entry name" value="ATPase domain of HSP90 chaperone/DNA topoisomerase II/histidine kinase"/>
    <property type="match status" value="1"/>
</dbReference>
<dbReference type="SMART" id="SM00387">
    <property type="entry name" value="HATPase_c"/>
    <property type="match status" value="1"/>
</dbReference>
<comment type="catalytic activity">
    <reaction evidence="1">
        <text>ATP + protein L-histidine = ADP + protein N-phospho-L-histidine.</text>
        <dbReference type="EC" id="2.7.13.3"/>
    </reaction>
</comment>
<dbReference type="InterPro" id="IPR004358">
    <property type="entry name" value="Sig_transdc_His_kin-like_C"/>
</dbReference>
<dbReference type="AlphaFoldDB" id="A0A0P9H659"/>
<dbReference type="Gene3D" id="3.30.565.10">
    <property type="entry name" value="Histidine kinase-like ATPase, C-terminal domain"/>
    <property type="match status" value="1"/>
</dbReference>
<dbReference type="GO" id="GO:0030295">
    <property type="term" value="F:protein kinase activator activity"/>
    <property type="evidence" value="ECO:0007669"/>
    <property type="project" value="TreeGrafter"/>
</dbReference>
<sequence>SAEALGYLNDITRVGEKMTLIVNGLLLLASTRARSAVAMQPLDMGAIVHELQIRFSQTIASSHATIVAPASWPVVRGYAPWVEEAWANYLSNAIKYGGSPPHITLGADPAREDGFVRFWMHDNGQGLSKSGQAKLFTPFTRLHTHRQEGHGLGLVIVQQIVCKLGGSVGVESAPGQGSTFYFTLPAA</sequence>
<organism evidence="7 8">
    <name type="scientific">Kouleothrix aurantiaca</name>
    <dbReference type="NCBI Taxonomy" id="186479"/>
    <lineage>
        <taxon>Bacteria</taxon>
        <taxon>Bacillati</taxon>
        <taxon>Chloroflexota</taxon>
        <taxon>Chloroflexia</taxon>
        <taxon>Chloroflexales</taxon>
        <taxon>Roseiflexineae</taxon>
        <taxon>Roseiflexaceae</taxon>
        <taxon>Kouleothrix</taxon>
    </lineage>
</organism>
<dbReference type="Pfam" id="PF02518">
    <property type="entry name" value="HATPase_c"/>
    <property type="match status" value="1"/>
</dbReference>
<evidence type="ECO:0000256" key="3">
    <source>
        <dbReference type="ARBA" id="ARBA00022679"/>
    </source>
</evidence>
<evidence type="ECO:0000256" key="1">
    <source>
        <dbReference type="ARBA" id="ARBA00000085"/>
    </source>
</evidence>
<evidence type="ECO:0000313" key="7">
    <source>
        <dbReference type="EMBL" id="KPV49375.1"/>
    </source>
</evidence>
<proteinExistence type="predicted"/>
<dbReference type="InterPro" id="IPR050351">
    <property type="entry name" value="BphY/WalK/GraS-like"/>
</dbReference>
<dbReference type="PRINTS" id="PR00344">
    <property type="entry name" value="BCTRLSENSOR"/>
</dbReference>
<reference evidence="7 8" key="1">
    <citation type="submission" date="2015-09" db="EMBL/GenBank/DDBJ databases">
        <title>Draft genome sequence of Kouleothrix aurantiaca JCM 19913.</title>
        <authorList>
            <person name="Hemp J."/>
        </authorList>
    </citation>
    <scope>NUCLEOTIDE SEQUENCE [LARGE SCALE GENOMIC DNA]</scope>
    <source>
        <strain evidence="7 8">COM-B</strain>
    </source>
</reference>
<evidence type="ECO:0000259" key="6">
    <source>
        <dbReference type="PROSITE" id="PS50109"/>
    </source>
</evidence>
<dbReference type="GO" id="GO:0007234">
    <property type="term" value="P:osmosensory signaling via phosphorelay pathway"/>
    <property type="evidence" value="ECO:0007669"/>
    <property type="project" value="TreeGrafter"/>
</dbReference>
<dbReference type="GO" id="GO:0000156">
    <property type="term" value="F:phosphorelay response regulator activity"/>
    <property type="evidence" value="ECO:0007669"/>
    <property type="project" value="TreeGrafter"/>
</dbReference>
<keyword evidence="5" id="KW-0902">Two-component regulatory system</keyword>
<dbReference type="EC" id="2.7.13.3" evidence="2"/>
<evidence type="ECO:0000256" key="2">
    <source>
        <dbReference type="ARBA" id="ARBA00012438"/>
    </source>
</evidence>
<keyword evidence="3" id="KW-0808">Transferase</keyword>
<protein>
    <recommendedName>
        <fullName evidence="2">histidine kinase</fullName>
        <ecNumber evidence="2">2.7.13.3</ecNumber>
    </recommendedName>
</protein>
<keyword evidence="4 7" id="KW-0418">Kinase</keyword>
<dbReference type="InterPro" id="IPR036890">
    <property type="entry name" value="HATPase_C_sf"/>
</dbReference>
<evidence type="ECO:0000256" key="4">
    <source>
        <dbReference type="ARBA" id="ARBA00022777"/>
    </source>
</evidence>
<name>A0A0P9H659_9CHLR</name>
<dbReference type="InterPro" id="IPR003594">
    <property type="entry name" value="HATPase_dom"/>
</dbReference>
<evidence type="ECO:0000256" key="5">
    <source>
        <dbReference type="ARBA" id="ARBA00023012"/>
    </source>
</evidence>
<feature type="domain" description="Histidine kinase" evidence="6">
    <location>
        <begin position="1"/>
        <end position="187"/>
    </location>
</feature>
<dbReference type="Proteomes" id="UP000050509">
    <property type="component" value="Unassembled WGS sequence"/>
</dbReference>
<dbReference type="GO" id="GO:0004673">
    <property type="term" value="F:protein histidine kinase activity"/>
    <property type="evidence" value="ECO:0007669"/>
    <property type="project" value="UniProtKB-EC"/>
</dbReference>
<keyword evidence="8" id="KW-1185">Reference proteome</keyword>
<evidence type="ECO:0000313" key="8">
    <source>
        <dbReference type="Proteomes" id="UP000050509"/>
    </source>
</evidence>
<accession>A0A0P9H659</accession>
<gene>
    <name evidence="7" type="ORF">SE17_33020</name>
</gene>
<dbReference type="InterPro" id="IPR005467">
    <property type="entry name" value="His_kinase_dom"/>
</dbReference>
<dbReference type="PROSITE" id="PS50109">
    <property type="entry name" value="HIS_KIN"/>
    <property type="match status" value="1"/>
</dbReference>
<dbReference type="PANTHER" id="PTHR42878">
    <property type="entry name" value="TWO-COMPONENT HISTIDINE KINASE"/>
    <property type="match status" value="1"/>
</dbReference>
<dbReference type="PANTHER" id="PTHR42878:SF15">
    <property type="entry name" value="BACTERIOPHYTOCHROME"/>
    <property type="match status" value="1"/>
</dbReference>
<dbReference type="EMBL" id="LJCR01002015">
    <property type="protein sequence ID" value="KPV49375.1"/>
    <property type="molecule type" value="Genomic_DNA"/>
</dbReference>
<comment type="caution">
    <text evidence="7">The sequence shown here is derived from an EMBL/GenBank/DDBJ whole genome shotgun (WGS) entry which is preliminary data.</text>
</comment>